<dbReference type="Pfam" id="PF22662">
    <property type="entry name" value="Csa3_N"/>
    <property type="match status" value="1"/>
</dbReference>
<proteinExistence type="predicted"/>
<dbReference type="InterPro" id="IPR038723">
    <property type="entry name" value="ArnR1-like_HTH"/>
</dbReference>
<protein>
    <submittedName>
        <fullName evidence="3">CRISPR-associated CARF protein Csa3</fullName>
    </submittedName>
</protein>
<evidence type="ECO:0000313" key="4">
    <source>
        <dbReference type="Proteomes" id="UP000186851"/>
    </source>
</evidence>
<dbReference type="Gene3D" id="3.40.50.11700">
    <property type="match status" value="1"/>
</dbReference>
<feature type="domain" description="Csa3 N-terminal" evidence="2">
    <location>
        <begin position="2"/>
        <end position="121"/>
    </location>
</feature>
<dbReference type="AlphaFoldDB" id="A0AAF0IBV7"/>
<dbReference type="EMBL" id="CP091871">
    <property type="protein sequence ID" value="WEU40302.1"/>
    <property type="molecule type" value="Genomic_DNA"/>
</dbReference>
<dbReference type="InterPro" id="IPR010163">
    <property type="entry name" value="Csa3"/>
</dbReference>
<gene>
    <name evidence="3" type="primary">csa3</name>
    <name evidence="3" type="ORF">OdinLCB4_007490</name>
</gene>
<feature type="domain" description="ArnR1-like winged helix-turn-helix" evidence="1">
    <location>
        <begin position="148"/>
        <end position="200"/>
    </location>
</feature>
<dbReference type="NCBIfam" id="TIGR01884">
    <property type="entry name" value="cas_HTH"/>
    <property type="match status" value="1"/>
</dbReference>
<reference evidence="3" key="2">
    <citation type="journal article" date="2022" name="Nat. Microbiol.">
        <title>A closed Candidatus Odinarchaeum chromosome exposes Asgard archaeal viruses.</title>
        <authorList>
            <person name="Tamarit D."/>
            <person name="Caceres E.F."/>
            <person name="Krupovic M."/>
            <person name="Nijland R."/>
            <person name="Eme L."/>
            <person name="Robinson N.P."/>
            <person name="Ettema T.J.G."/>
        </authorList>
    </citation>
    <scope>NUCLEOTIDE SEQUENCE</scope>
    <source>
        <strain evidence="3">LCB_4</strain>
    </source>
</reference>
<dbReference type="GO" id="GO:0006355">
    <property type="term" value="P:regulation of DNA-templated transcription"/>
    <property type="evidence" value="ECO:0007669"/>
    <property type="project" value="InterPro"/>
</dbReference>
<sequence length="213" mass="24546">MIYVITLGFDEKFALRAIARRGLKDGDRVWVILPQPVDERAERAFNHFYEILSRMFNNLEIRNFKVEPRNLLQSLIQLCEILSLKRDEKYILILSGGFRALILETLLAATLLKLDAEVDVEFEDSSSIISFPLLMNKSIEIVESEKIILEKLKEQPSNLSNLVKATGLNKTTLWRIIKNLANRGYLKQDRNIYSLTDLGLIAVYISNFIRGSR</sequence>
<dbReference type="InterPro" id="IPR036388">
    <property type="entry name" value="WH-like_DNA-bd_sf"/>
</dbReference>
<accession>A0AAF0IBV7</accession>
<dbReference type="Proteomes" id="UP000186851">
    <property type="component" value="Chromosome"/>
</dbReference>
<dbReference type="KEGG" id="oyw:OdinLCB4_007490"/>
<reference evidence="3" key="1">
    <citation type="journal article" date="2017" name="Nature">
        <title>Asgard archaea illuminate the origin of eukaryotic cellular complexity.</title>
        <authorList>
            <person name="Zaremba-Niedzwiedzka K."/>
            <person name="Caceres E.F."/>
            <person name="Saw J.H."/>
            <person name="Backstrom D."/>
            <person name="Juzokaite L."/>
            <person name="Vancaester E."/>
            <person name="Seitz K.W."/>
            <person name="Anantharaman K."/>
            <person name="Starnawski P."/>
            <person name="Kjeldsen K.U."/>
            <person name="Scott M.B."/>
            <person name="Nunoura T."/>
            <person name="Banfield J.F."/>
            <person name="Schramm A."/>
            <person name="Baker B.J."/>
            <person name="Spang A."/>
            <person name="Ettema T.J.G."/>
        </authorList>
    </citation>
    <scope>NUCLEOTIDE SEQUENCE</scope>
    <source>
        <strain evidence="3">LCB_4</strain>
    </source>
</reference>
<dbReference type="InterPro" id="IPR054588">
    <property type="entry name" value="Csa3_N"/>
</dbReference>
<name>A0AAF0IBV7_ODILC</name>
<dbReference type="GO" id="GO:0003677">
    <property type="term" value="F:DNA binding"/>
    <property type="evidence" value="ECO:0007669"/>
    <property type="project" value="InterPro"/>
</dbReference>
<dbReference type="InterPro" id="IPR036390">
    <property type="entry name" value="WH_DNA-bd_sf"/>
</dbReference>
<dbReference type="Pfam" id="PF14947">
    <property type="entry name" value="HTH_45"/>
    <property type="match status" value="1"/>
</dbReference>
<dbReference type="SUPFAM" id="SSF46785">
    <property type="entry name" value="Winged helix' DNA-binding domain"/>
    <property type="match status" value="1"/>
</dbReference>
<evidence type="ECO:0000313" key="3">
    <source>
        <dbReference type="EMBL" id="WEU40302.1"/>
    </source>
</evidence>
<dbReference type="Gene3D" id="1.10.10.10">
    <property type="entry name" value="Winged helix-like DNA-binding domain superfamily/Winged helix DNA-binding domain"/>
    <property type="match status" value="1"/>
</dbReference>
<evidence type="ECO:0000259" key="1">
    <source>
        <dbReference type="Pfam" id="PF14947"/>
    </source>
</evidence>
<organism evidence="3 4">
    <name type="scientific">Odinarchaeota yellowstonii (strain LCB_4)</name>
    <dbReference type="NCBI Taxonomy" id="1841599"/>
    <lineage>
        <taxon>Archaea</taxon>
        <taxon>Promethearchaeati</taxon>
        <taxon>Candidatus Odinarchaeota</taxon>
        <taxon>Candidatus Odinarchaeia</taxon>
        <taxon>Candidatus Odinarchaeales</taxon>
        <taxon>Candidatus Odinarchaeaceae</taxon>
        <taxon>Candidatus Odinarchaeum</taxon>
    </lineage>
</organism>
<evidence type="ECO:0000259" key="2">
    <source>
        <dbReference type="Pfam" id="PF22662"/>
    </source>
</evidence>